<comment type="caution">
    <text evidence="1">The sequence shown here is derived from an EMBL/GenBank/DDBJ whole genome shotgun (WGS) entry which is preliminary data.</text>
</comment>
<protein>
    <submittedName>
        <fullName evidence="1">3242_t:CDS:1</fullName>
    </submittedName>
</protein>
<organism evidence="1 2">
    <name type="scientific">Acaulospora colombiana</name>
    <dbReference type="NCBI Taxonomy" id="27376"/>
    <lineage>
        <taxon>Eukaryota</taxon>
        <taxon>Fungi</taxon>
        <taxon>Fungi incertae sedis</taxon>
        <taxon>Mucoromycota</taxon>
        <taxon>Glomeromycotina</taxon>
        <taxon>Glomeromycetes</taxon>
        <taxon>Diversisporales</taxon>
        <taxon>Acaulosporaceae</taxon>
        <taxon>Acaulospora</taxon>
    </lineage>
</organism>
<accession>A0ACA9LTT3</accession>
<evidence type="ECO:0000313" key="1">
    <source>
        <dbReference type="EMBL" id="CAG8550495.1"/>
    </source>
</evidence>
<sequence length="407" mass="44302">MRKLVVYFIVLATAASIIGLHALPISPPSDPTSAIALFQSKLQFALNKYAQKFSGTGESYVEGSYFELGTYNSSHADNSYSTYAKDDGLDYCYYVQISVGGQNFNVLLDTGSSNLWIPSKDCTSPTCFMRNRFDSSVSSTFKLSNALWIIFYGFTGDSSVFGVVGQDDVEIAGVISEGQTFGLTIYETDDFMPYSFDGILGLGFDSLNTMAAPSLISNLILQQKIDPIFGIHLSHYLNFSDQSSITLGGVDQSKFRGEITFNPVINSYGFWQIDVDDALVDDEPIGFVGKNAITDTGTTLIYLPLADAEAIHELIPGSRLARSQYYFIIPCDNTAVVAFRFGGVDYEIPPVDLIFAAIGGNECISNIGVGAINGSDTWLVGATFLKNVYSVYDLEQRSVGFAFNADT</sequence>
<dbReference type="EMBL" id="CAJVPT010008298">
    <property type="protein sequence ID" value="CAG8550495.1"/>
    <property type="molecule type" value="Genomic_DNA"/>
</dbReference>
<dbReference type="Proteomes" id="UP000789525">
    <property type="component" value="Unassembled WGS sequence"/>
</dbReference>
<keyword evidence="2" id="KW-1185">Reference proteome</keyword>
<proteinExistence type="predicted"/>
<evidence type="ECO:0000313" key="2">
    <source>
        <dbReference type="Proteomes" id="UP000789525"/>
    </source>
</evidence>
<gene>
    <name evidence="1" type="ORF">ACOLOM_LOCUS4833</name>
</gene>
<reference evidence="1" key="1">
    <citation type="submission" date="2021-06" db="EMBL/GenBank/DDBJ databases">
        <authorList>
            <person name="Kallberg Y."/>
            <person name="Tangrot J."/>
            <person name="Rosling A."/>
        </authorList>
    </citation>
    <scope>NUCLEOTIDE SEQUENCE</scope>
    <source>
        <strain evidence="1">CL356</strain>
    </source>
</reference>
<name>A0ACA9LTT3_9GLOM</name>